<sequence length="86" mass="10014">MIKAELPIYITNWIDDYFDFFVKGQGQSEKKFYLMMIRNVCQIALGESDNPEHDRINRVGKFIIAHPDQCIDELLFKLSKASDEDG</sequence>
<accession>A0A0R1L5A9</accession>
<keyword evidence="2" id="KW-1185">Reference proteome</keyword>
<name>A0A0R1L5A9_9LACO</name>
<protein>
    <submittedName>
        <fullName evidence="1">Uncharacterized protein</fullName>
    </submittedName>
</protein>
<dbReference type="AlphaFoldDB" id="A0A0R1L5A9"/>
<evidence type="ECO:0000313" key="2">
    <source>
        <dbReference type="Proteomes" id="UP000051581"/>
    </source>
</evidence>
<dbReference type="RefSeq" id="WP_057826017.1">
    <property type="nucleotide sequence ID" value="NZ_AZEA01000019.1"/>
</dbReference>
<dbReference type="EMBL" id="AZEA01000019">
    <property type="protein sequence ID" value="KRK87546.1"/>
    <property type="molecule type" value="Genomic_DNA"/>
</dbReference>
<dbReference type="PATRIC" id="fig|1423808.3.peg.952"/>
<proteinExistence type="predicted"/>
<gene>
    <name evidence="1" type="ORF">FD17_GL000944</name>
</gene>
<dbReference type="Proteomes" id="UP000051581">
    <property type="component" value="Unassembled WGS sequence"/>
</dbReference>
<comment type="caution">
    <text evidence="1">The sequence shown here is derived from an EMBL/GenBank/DDBJ whole genome shotgun (WGS) entry which is preliminary data.</text>
</comment>
<organism evidence="1 2">
    <name type="scientific">Lentilactobacillus sunkii DSM 19904</name>
    <dbReference type="NCBI Taxonomy" id="1423808"/>
    <lineage>
        <taxon>Bacteria</taxon>
        <taxon>Bacillati</taxon>
        <taxon>Bacillota</taxon>
        <taxon>Bacilli</taxon>
        <taxon>Lactobacillales</taxon>
        <taxon>Lactobacillaceae</taxon>
        <taxon>Lentilactobacillus</taxon>
    </lineage>
</organism>
<evidence type="ECO:0000313" key="1">
    <source>
        <dbReference type="EMBL" id="KRK87546.1"/>
    </source>
</evidence>
<reference evidence="1 2" key="1">
    <citation type="journal article" date="2015" name="Genome Announc.">
        <title>Expanding the biotechnology potential of lactobacilli through comparative genomics of 213 strains and associated genera.</title>
        <authorList>
            <person name="Sun Z."/>
            <person name="Harris H.M."/>
            <person name="McCann A."/>
            <person name="Guo C."/>
            <person name="Argimon S."/>
            <person name="Zhang W."/>
            <person name="Yang X."/>
            <person name="Jeffery I.B."/>
            <person name="Cooney J.C."/>
            <person name="Kagawa T.F."/>
            <person name="Liu W."/>
            <person name="Song Y."/>
            <person name="Salvetti E."/>
            <person name="Wrobel A."/>
            <person name="Rasinkangas P."/>
            <person name="Parkhill J."/>
            <person name="Rea M.C."/>
            <person name="O'Sullivan O."/>
            <person name="Ritari J."/>
            <person name="Douillard F.P."/>
            <person name="Paul Ross R."/>
            <person name="Yang R."/>
            <person name="Briner A.E."/>
            <person name="Felis G.E."/>
            <person name="de Vos W.M."/>
            <person name="Barrangou R."/>
            <person name="Klaenhammer T.R."/>
            <person name="Caufield P.W."/>
            <person name="Cui Y."/>
            <person name="Zhang H."/>
            <person name="O'Toole P.W."/>
        </authorList>
    </citation>
    <scope>NUCLEOTIDE SEQUENCE [LARGE SCALE GENOMIC DNA]</scope>
    <source>
        <strain evidence="1 2">DSM 19904</strain>
    </source>
</reference>